<accession>Q854W1</accession>
<organism evidence="1 2">
    <name type="scientific">Mycobacterium phage Che9c</name>
    <dbReference type="NCBI Taxonomy" id="2907832"/>
    <lineage>
        <taxon>Viruses</taxon>
        <taxon>Duplodnaviria</taxon>
        <taxon>Heunggongvirae</taxon>
        <taxon>Uroviricota</taxon>
        <taxon>Caudoviricetes</taxon>
        <taxon>Chenonavirus</taxon>
        <taxon>Chenonavirus Che9c</taxon>
    </lineage>
</organism>
<dbReference type="KEGG" id="vg:1259339"/>
<proteinExistence type="predicted"/>
<evidence type="ECO:0000313" key="1">
    <source>
        <dbReference type="EMBL" id="AAN12597.1"/>
    </source>
</evidence>
<dbReference type="Proteomes" id="UP000000967">
    <property type="component" value="Segment"/>
</dbReference>
<evidence type="ECO:0000313" key="2">
    <source>
        <dbReference type="Proteomes" id="UP000000967"/>
    </source>
</evidence>
<sequence>MKEARVLWIVGGWGNRPDPMRTSADRLQRSLRRLPAEPERYGPWGFWQPNEMEPDANSDFERLDIDDINAIENAIKTVTERVSRGPRSAPGLNIKLFREFVSDPSSSPRWCKYSARVGFVDKRRPYNHIAFDVDEATDERTLMSYMSALVEAWQPDHLGAVTEQTMVAQGQKPPEVSVGRLTYIRDGIPFDTTVLDAEVDVAEADGGRYVRVPGTPASPSLDHILQVRRALGYQTA</sequence>
<name>Q854W1_9CAUD</name>
<protein>
    <submittedName>
        <fullName evidence="1">Uncharacterized protein</fullName>
    </submittedName>
</protein>
<gene>
    <name evidence="1" type="primary">36</name>
    <name evidence="1" type="ORF">PBI_CHE9C_36</name>
</gene>
<keyword evidence="2" id="KW-1185">Reference proteome</keyword>
<dbReference type="RefSeq" id="NP_817714.1">
    <property type="nucleotide sequence ID" value="NC_004683.1"/>
</dbReference>
<dbReference type="EMBL" id="AY129333">
    <property type="protein sequence ID" value="AAN12597.1"/>
    <property type="molecule type" value="Genomic_DNA"/>
</dbReference>
<reference evidence="1 2" key="1">
    <citation type="journal article" date="2003" name="Cell">
        <title>Origins of highly mosaic mycobacteriophage genomes.</title>
        <authorList>
            <person name="Pedulla M.L."/>
            <person name="Ford M.E."/>
            <person name="Houtz J.M."/>
            <person name="Karthikeyan T."/>
            <person name="Wadsworth C."/>
            <person name="Lewis J.A."/>
            <person name="Jacobs-Sera D."/>
            <person name="Falbo J."/>
            <person name="Gross J."/>
            <person name="Pannunzio N.R."/>
            <person name="Brucker W."/>
            <person name="Kumar V."/>
            <person name="Kandasamy J."/>
            <person name="Keenan L."/>
            <person name="Bardarov S."/>
            <person name="Kriakov J."/>
            <person name="Lawrence J.G."/>
            <person name="Jacobs W.R. Jr."/>
            <person name="Hendrix R.W."/>
            <person name="Hatfull G.F."/>
        </authorList>
    </citation>
    <scope>NUCLEOTIDE SEQUENCE</scope>
</reference>